<feature type="transmembrane region" description="Helical" evidence="7">
    <location>
        <begin position="167"/>
        <end position="190"/>
    </location>
</feature>
<feature type="transmembrane region" description="Helical" evidence="7">
    <location>
        <begin position="306"/>
        <end position="327"/>
    </location>
</feature>
<evidence type="ECO:0000256" key="7">
    <source>
        <dbReference type="SAM" id="Phobius"/>
    </source>
</evidence>
<dbReference type="InterPro" id="IPR002656">
    <property type="entry name" value="Acyl_transf_3_dom"/>
</dbReference>
<reference evidence="9 10" key="1">
    <citation type="submission" date="2011-02" db="EMBL/GenBank/DDBJ databases">
        <authorList>
            <person name="Muzny D."/>
            <person name="Qin X."/>
            <person name="Buhay C."/>
            <person name="Dugan-Rocha S."/>
            <person name="Ding Y."/>
            <person name="Chen G."/>
            <person name="Hawes A."/>
            <person name="Holder M."/>
            <person name="Jhangiani S."/>
            <person name="Johnson A."/>
            <person name="Khan Z."/>
            <person name="Li Z."/>
            <person name="Liu W."/>
            <person name="Liu X."/>
            <person name="Perez L."/>
            <person name="Shen H."/>
            <person name="Wang Q."/>
            <person name="Watt J."/>
            <person name="Xi L."/>
            <person name="Xin Y."/>
            <person name="Zhou J."/>
            <person name="Deng J."/>
            <person name="Jiang H."/>
            <person name="Liu Y."/>
            <person name="Qu J."/>
            <person name="Song X.-Z."/>
            <person name="Zhang L."/>
            <person name="Villasana D."/>
            <person name="Johnson A."/>
            <person name="Liu J."/>
            <person name="Liyanage D."/>
            <person name="Lorensuhewa L."/>
            <person name="Robinson T."/>
            <person name="Song A."/>
            <person name="Song B.-B."/>
            <person name="Dinh H."/>
            <person name="Thornton R."/>
            <person name="Coyle M."/>
            <person name="Francisco L."/>
            <person name="Jackson L."/>
            <person name="Javaid M."/>
            <person name="Korchina V."/>
            <person name="Kovar C."/>
            <person name="Mata R."/>
            <person name="Mathew T."/>
            <person name="Ngo R."/>
            <person name="Nguyen L."/>
            <person name="Nguyen N."/>
            <person name="Okwuonu G."/>
            <person name="Ongeri F."/>
            <person name="Pham C."/>
            <person name="Simmons D."/>
            <person name="Wilczek-Boney K."/>
            <person name="Hale W."/>
            <person name="Jakkamsetti A."/>
            <person name="Pham P."/>
            <person name="Ruth R."/>
            <person name="San Lucas F."/>
            <person name="Warren J."/>
            <person name="Zhang J."/>
            <person name="Zhao Z."/>
            <person name="Zhou C."/>
            <person name="Zhu D."/>
            <person name="Lee S."/>
            <person name="Bess C."/>
            <person name="Blankenburg K."/>
            <person name="Forbes L."/>
            <person name="Fu Q."/>
            <person name="Gubbala S."/>
            <person name="Hirani K."/>
            <person name="Jayaseelan J.C."/>
            <person name="Lara F."/>
            <person name="Munidasa M."/>
            <person name="Palculict T."/>
            <person name="Patil S."/>
            <person name="Pu L.-L."/>
            <person name="Saada N."/>
            <person name="Tang L."/>
            <person name="Weissenberger G."/>
            <person name="Zhu Y."/>
            <person name="Hemphill L."/>
            <person name="Shang Y."/>
            <person name="Youmans B."/>
            <person name="Ayvaz T."/>
            <person name="Ross M."/>
            <person name="Santibanez J."/>
            <person name="Aqrawi P."/>
            <person name="Gross S."/>
            <person name="Joshi V."/>
            <person name="Fowler G."/>
            <person name="Nazareth L."/>
            <person name="Reid J."/>
            <person name="Worley K."/>
            <person name="Petrosino J."/>
            <person name="Highlander S."/>
            <person name="Gibbs R."/>
        </authorList>
    </citation>
    <scope>NUCLEOTIDE SEQUENCE [LARGE SCALE GENOMIC DNA]</scope>
    <source>
        <strain evidence="9 10">DSM 15829</strain>
    </source>
</reference>
<keyword evidence="6 7" id="KW-0472">Membrane</keyword>
<dbReference type="PANTHER" id="PTHR40074:SF2">
    <property type="entry name" value="O-ACETYLTRANSFERASE WECH"/>
    <property type="match status" value="1"/>
</dbReference>
<evidence type="ECO:0000256" key="1">
    <source>
        <dbReference type="ARBA" id="ARBA00004651"/>
    </source>
</evidence>
<evidence type="ECO:0000259" key="8">
    <source>
        <dbReference type="Pfam" id="PF01757"/>
    </source>
</evidence>
<dbReference type="eggNOG" id="COG3274">
    <property type="taxonomic scope" value="Bacteria"/>
</dbReference>
<keyword evidence="3" id="KW-1003">Cell membrane</keyword>
<evidence type="ECO:0000256" key="3">
    <source>
        <dbReference type="ARBA" id="ARBA00022475"/>
    </source>
</evidence>
<dbReference type="EMBL" id="ACGK02000002">
    <property type="protein sequence ID" value="EGF22886.1"/>
    <property type="molecule type" value="Genomic_DNA"/>
</dbReference>
<protein>
    <recommendedName>
        <fullName evidence="8">Acyltransferase 3 domain-containing protein</fullName>
    </recommendedName>
</protein>
<comment type="caution">
    <text evidence="9">The sequence shown here is derived from an EMBL/GenBank/DDBJ whole genome shotgun (WGS) entry which is preliminary data.</text>
</comment>
<dbReference type="GO" id="GO:0005886">
    <property type="term" value="C:plasma membrane"/>
    <property type="evidence" value="ECO:0007669"/>
    <property type="project" value="UniProtKB-SubCell"/>
</dbReference>
<evidence type="ECO:0000256" key="5">
    <source>
        <dbReference type="ARBA" id="ARBA00022989"/>
    </source>
</evidence>
<evidence type="ECO:0000256" key="4">
    <source>
        <dbReference type="ARBA" id="ARBA00022692"/>
    </source>
</evidence>
<proteinExistence type="inferred from homology"/>
<feature type="transmembrane region" description="Helical" evidence="7">
    <location>
        <begin position="241"/>
        <end position="260"/>
    </location>
</feature>
<dbReference type="GO" id="GO:0009246">
    <property type="term" value="P:enterobacterial common antigen biosynthetic process"/>
    <property type="evidence" value="ECO:0007669"/>
    <property type="project" value="TreeGrafter"/>
</dbReference>
<feature type="transmembrane region" description="Helical" evidence="7">
    <location>
        <begin position="136"/>
        <end position="155"/>
    </location>
</feature>
<feature type="transmembrane region" description="Helical" evidence="7">
    <location>
        <begin position="31"/>
        <end position="49"/>
    </location>
</feature>
<dbReference type="PANTHER" id="PTHR40074">
    <property type="entry name" value="O-ACETYLTRANSFERASE WECH"/>
    <property type="match status" value="1"/>
</dbReference>
<evidence type="ECO:0000256" key="6">
    <source>
        <dbReference type="ARBA" id="ARBA00023136"/>
    </source>
</evidence>
<feature type="transmembrane region" description="Helical" evidence="7">
    <location>
        <begin position="61"/>
        <end position="81"/>
    </location>
</feature>
<organism evidence="9 10">
    <name type="scientific">Fannyhessea vaginae DSM 15829</name>
    <dbReference type="NCBI Taxonomy" id="525256"/>
    <lineage>
        <taxon>Bacteria</taxon>
        <taxon>Bacillati</taxon>
        <taxon>Actinomycetota</taxon>
        <taxon>Coriobacteriia</taxon>
        <taxon>Coriobacteriales</taxon>
        <taxon>Atopobiaceae</taxon>
        <taxon>Fannyhessea</taxon>
    </lineage>
</organism>
<evidence type="ECO:0000256" key="2">
    <source>
        <dbReference type="ARBA" id="ARBA00007400"/>
    </source>
</evidence>
<feature type="domain" description="Acyltransferase 3" evidence="8">
    <location>
        <begin position="28"/>
        <end position="355"/>
    </location>
</feature>
<keyword evidence="4 7" id="KW-0812">Transmembrane</keyword>
<keyword evidence="5 7" id="KW-1133">Transmembrane helix</keyword>
<sequence>MEYTKIVVKTAGIILKNKGIFMKKRLTQWDLLRALAMFFVVIVHSRFYLKTPQACTIAGELALICDPIFFTLSGYFAIRQLTSSYAGYLWKKFLTVVLPLIAYGALLYCFAIYRGITTLSIGNLMRFYQQLLAGQWWFIPALIPFLMLAPWLYTMFEALDTYKQRSLFILVSAAMIWGIITTALSSWAKVFQLSGATAAIDALTLFVSPALVPGSYFVYFCLGYFVKILPTLISKETLQKLCGAGIVLWIVGAVLSAFGYNRADPSYLWFFGTIAVFYLFSKVRITQPVPSKIISFMAQRSYSVYLFNYAAINLIFEKTHVCGLLTAENPATLTARFPLWILAVIVAYCVAFICACVGDYLILKPLQKLLKNIYSQVTSQRTIQRAK</sequence>
<evidence type="ECO:0000313" key="9">
    <source>
        <dbReference type="EMBL" id="EGF22886.1"/>
    </source>
</evidence>
<gene>
    <name evidence="9" type="ORF">HMPREF0091_10881</name>
</gene>
<dbReference type="Pfam" id="PF01757">
    <property type="entry name" value="Acyl_transf_3"/>
    <property type="match status" value="1"/>
</dbReference>
<keyword evidence="10" id="KW-1185">Reference proteome</keyword>
<comment type="similarity">
    <text evidence="2">Belongs to the acyltransferase 3 family.</text>
</comment>
<dbReference type="Proteomes" id="UP000005947">
    <property type="component" value="Unassembled WGS sequence"/>
</dbReference>
<dbReference type="GO" id="GO:0016413">
    <property type="term" value="F:O-acetyltransferase activity"/>
    <property type="evidence" value="ECO:0007669"/>
    <property type="project" value="TreeGrafter"/>
</dbReference>
<feature type="transmembrane region" description="Helical" evidence="7">
    <location>
        <begin position="339"/>
        <end position="363"/>
    </location>
</feature>
<feature type="transmembrane region" description="Helical" evidence="7">
    <location>
        <begin position="93"/>
        <end position="116"/>
    </location>
</feature>
<feature type="transmembrane region" description="Helical" evidence="7">
    <location>
        <begin position="266"/>
        <end position="285"/>
    </location>
</feature>
<evidence type="ECO:0000313" key="10">
    <source>
        <dbReference type="Proteomes" id="UP000005947"/>
    </source>
</evidence>
<accession>F1T5Y1</accession>
<name>F1T5Y1_9ACTN</name>
<comment type="subcellular location">
    <subcellularLocation>
        <location evidence="1">Cell membrane</location>
        <topology evidence="1">Multi-pass membrane protein</topology>
    </subcellularLocation>
</comment>
<dbReference type="AlphaFoldDB" id="F1T5Y1"/>